<keyword evidence="3" id="KW-0175">Coiled coil</keyword>
<evidence type="ECO:0000256" key="3">
    <source>
        <dbReference type="SAM" id="Coils"/>
    </source>
</evidence>
<evidence type="ECO:0000313" key="7">
    <source>
        <dbReference type="Proteomes" id="UP000275267"/>
    </source>
</evidence>
<dbReference type="PROSITE" id="PS50235">
    <property type="entry name" value="USP_3"/>
    <property type="match status" value="1"/>
</dbReference>
<dbReference type="Gene3D" id="1.25.40.10">
    <property type="entry name" value="Tetratricopeptide repeat domain"/>
    <property type="match status" value="1"/>
</dbReference>
<dbReference type="CDD" id="cd02257">
    <property type="entry name" value="Peptidase_C19"/>
    <property type="match status" value="1"/>
</dbReference>
<dbReference type="Pfam" id="PF04780">
    <property type="entry name" value="DUF629"/>
    <property type="match status" value="1"/>
</dbReference>
<dbReference type="InterPro" id="IPR038765">
    <property type="entry name" value="Papain-like_cys_pep_sf"/>
</dbReference>
<dbReference type="EMBL" id="PQIB02000001">
    <property type="protein sequence ID" value="RLN39306.1"/>
    <property type="molecule type" value="Genomic_DNA"/>
</dbReference>
<dbReference type="PROSITE" id="PS00028">
    <property type="entry name" value="ZINC_FINGER_C2H2_1"/>
    <property type="match status" value="1"/>
</dbReference>
<evidence type="ECO:0000256" key="1">
    <source>
        <dbReference type="ARBA" id="ARBA00022786"/>
    </source>
</evidence>
<dbReference type="Pfam" id="PF00443">
    <property type="entry name" value="UCH"/>
    <property type="match status" value="1"/>
</dbReference>
<keyword evidence="7" id="KW-1185">Reference proteome</keyword>
<evidence type="ECO:0000259" key="5">
    <source>
        <dbReference type="PROSITE" id="PS50235"/>
    </source>
</evidence>
<dbReference type="PANTHER" id="PTHR22975">
    <property type="entry name" value="UBIQUITIN SPECIFIC PROTEINASE"/>
    <property type="match status" value="1"/>
</dbReference>
<feature type="compositionally biased region" description="Pro residues" evidence="4">
    <location>
        <begin position="45"/>
        <end position="54"/>
    </location>
</feature>
<keyword evidence="2" id="KW-0378">Hydrolase</keyword>
<feature type="compositionally biased region" description="Basic and acidic residues" evidence="4">
    <location>
        <begin position="486"/>
        <end position="506"/>
    </location>
</feature>
<feature type="coiled-coil region" evidence="3">
    <location>
        <begin position="709"/>
        <end position="736"/>
    </location>
</feature>
<feature type="compositionally biased region" description="Basic and acidic residues" evidence="4">
    <location>
        <begin position="934"/>
        <end position="945"/>
    </location>
</feature>
<keyword evidence="1" id="KW-0833">Ubl conjugation pathway</keyword>
<dbReference type="InterPro" id="IPR013087">
    <property type="entry name" value="Znf_C2H2_type"/>
</dbReference>
<evidence type="ECO:0000256" key="4">
    <source>
        <dbReference type="SAM" id="MobiDB-lite"/>
    </source>
</evidence>
<dbReference type="Gene3D" id="3.90.70.10">
    <property type="entry name" value="Cysteine proteinases"/>
    <property type="match status" value="1"/>
</dbReference>
<dbReference type="SUPFAM" id="SSF54001">
    <property type="entry name" value="Cysteine proteinases"/>
    <property type="match status" value="1"/>
</dbReference>
<feature type="coiled-coil region" evidence="3">
    <location>
        <begin position="1004"/>
        <end position="1036"/>
    </location>
</feature>
<dbReference type="InterPro" id="IPR006865">
    <property type="entry name" value="DUF629"/>
</dbReference>
<dbReference type="GO" id="GO:0016579">
    <property type="term" value="P:protein deubiquitination"/>
    <property type="evidence" value="ECO:0007669"/>
    <property type="project" value="InterPro"/>
</dbReference>
<dbReference type="InterPro" id="IPR001394">
    <property type="entry name" value="Peptidase_C19_UCH"/>
</dbReference>
<feature type="domain" description="USP" evidence="5">
    <location>
        <begin position="1303"/>
        <end position="1630"/>
    </location>
</feature>
<proteinExistence type="predicted"/>
<dbReference type="GO" id="GO:0004843">
    <property type="term" value="F:cysteine-type deubiquitinase activity"/>
    <property type="evidence" value="ECO:0007669"/>
    <property type="project" value="InterPro"/>
</dbReference>
<dbReference type="Pfam" id="PF04781">
    <property type="entry name" value="DUF627"/>
    <property type="match status" value="1"/>
</dbReference>
<feature type="region of interest" description="Disordered" evidence="4">
    <location>
        <begin position="1146"/>
        <end position="1215"/>
    </location>
</feature>
<name>A0A3L6TI52_PANMI</name>
<accession>A0A3L6TI52</accession>
<dbReference type="InterPro" id="IPR028889">
    <property type="entry name" value="USP"/>
</dbReference>
<dbReference type="PANTHER" id="PTHR22975:SF9">
    <property type="entry name" value="ECHINUS SPLICE FORM 3"/>
    <property type="match status" value="1"/>
</dbReference>
<feature type="compositionally biased region" description="Polar residues" evidence="4">
    <location>
        <begin position="1195"/>
        <end position="1206"/>
    </location>
</feature>
<comment type="caution">
    <text evidence="6">The sequence shown here is derived from an EMBL/GenBank/DDBJ whole genome shotgun (WGS) entry which is preliminary data.</text>
</comment>
<dbReference type="OrthoDB" id="205782at2759"/>
<gene>
    <name evidence="6" type="ORF">C2845_PM01G04050</name>
</gene>
<feature type="compositionally biased region" description="Basic and acidic residues" evidence="4">
    <location>
        <begin position="262"/>
        <end position="276"/>
    </location>
</feature>
<dbReference type="InterPro" id="IPR011990">
    <property type="entry name" value="TPR-like_helical_dom_sf"/>
</dbReference>
<dbReference type="Proteomes" id="UP000275267">
    <property type="component" value="Unassembled WGS sequence"/>
</dbReference>
<evidence type="ECO:0000313" key="6">
    <source>
        <dbReference type="EMBL" id="RLN39306.1"/>
    </source>
</evidence>
<feature type="compositionally biased region" description="Low complexity" evidence="4">
    <location>
        <begin position="307"/>
        <end position="326"/>
    </location>
</feature>
<feature type="region of interest" description="Disordered" evidence="4">
    <location>
        <begin position="486"/>
        <end position="520"/>
    </location>
</feature>
<sequence length="1631" mass="182152">MESEGGGGEGGALRLRLRVFLQGIRRFAPNLIPPPPMGRKKRTPAPNPTPPPPDAPRRPAAGGGGDDAAVRAEVEKALACLQRGSHARALRLMKDAVARHGEGSSPLLLRAHGTVHARAASVLDDPAARARHQRTALQAAQRAVELAPDSVELAHFRAMLLFDAATDARGYEDVVSECERGLSIEAPSDPAPHSLRLPGPDVDQVQSELRNLIQKANLASISTWVKTLGGAGEDKLRLIPVRRLAEEPMEGRLVPSMPSPRRPNEIKKATKTPEERRQEIEVRLAAMRLLQQQKQQSNGAVAATPTSSQSQGDEAPSSSSQSSVGGHRADRRRGGSRKATISSASDRMDQVRAYWGAIPVEQRLAFLNTSISELKSHYAAAMHKEKDAANMASDVLNEVLGFAAKSGKWEFWVCGRCREQFADAESHRLHVMREHVGILSPEQQDMVPQEIDAHWAAMLIGWNWRPLDATAALKLLEEEQADNLGLDRDKDSMSSDNWSNKDKSDTSESSVSPHNEECDGFGVVMREGDRKCPLPDDGERANILERIHSLFQILVNNKNLSVSNLNKVIQFAIEELRGLLSGSLLLNHPLDDSPLCICLLEASSLRKVVKFLQDLMQSCGLNRHLEKAEGLGDGDTFPKNHDVLEKVTLNSDSSELIIDGESFGGKFDSENVDTDALLSWLYAGSSIGEQLLCWNRMLEERSNQGIDLLRALEREFNSLQNLCERKLEQLRNEEALISVESIFAVEQEQRIDKGQFNGYEELLRKRQRVLLERYAEELTNSSRSELDAVSAILKEVHRSHFGYDEALSGMAPRLCDFDGLDDPDWSMHDLIHSTSNDTLVEMIVSKMKEQITMEVSKIDAKIMRNVAVMHQLEHKLGRASSLDYRMILVPLMKSFLQTHLEELVDKDARERSDAAREAFLAELALDAKKNASKGGDIKQYHEKSKDKKKLKDSRRSKDLKDSSWSDQYLVREDSADEETREKFQLVADCDDLDCKLSTSDDYFNEQEEELRRRVQLEAEERKLEETLEYQRRIEEETKQKHLAEQFRSTWASSVVGTAGLSSTGNLNRGQDNHESASTNPSLAYLEGIKFGDFRYSEVPLREHSNYTENNFRDKHNGLDTPGAHALTSSDMSVSKFSLRMNGIWKNAQHIKPQGNPSIQKSRKSTSEAQKKYAQGVPGAIYADDDDDRASDPQFGMTTPRWSSTGKTPPYANHSYHDGKQNQLHVLPSDDRRFVNKGHSAGTEEPNFEKVGSGAIPSADVCIEDDFDKRFQEDLDEAVRQSLGYDTYSAGTISSSNGTEVYGAGLKNAAGEYNCFLNVIIQSLWHIRRFRYEFLKTSSLHKHVEDPCAVCALYDIFIDLSKASKGQGEAVAPTSLRIALSKSYPNSKFFQEGQMNDASEVLGVIFECLHKSYTSRTVCHGKSHEKNSIGSWDCANISCIAHSLFGMDVYERMNCHNCKLESRRLKYTSFFHNINASSLRTAKIMCPDYSFDELLKVVVMNDQLACDQDVGGCGRPNHIHHILSSCPHVFTVVLGWQNNKESVDDISATLAGISTDIDISIFYRGLDQGSKHTLVSVVCYYGQHYHSFAFKDGRWVMYDDQTVKVIGSWGDVVVMCEKGHLQPQVLFFEAAS</sequence>
<organism evidence="6 7">
    <name type="scientific">Panicum miliaceum</name>
    <name type="common">Proso millet</name>
    <name type="synonym">Broomcorn millet</name>
    <dbReference type="NCBI Taxonomy" id="4540"/>
    <lineage>
        <taxon>Eukaryota</taxon>
        <taxon>Viridiplantae</taxon>
        <taxon>Streptophyta</taxon>
        <taxon>Embryophyta</taxon>
        <taxon>Tracheophyta</taxon>
        <taxon>Spermatophyta</taxon>
        <taxon>Magnoliopsida</taxon>
        <taxon>Liliopsida</taxon>
        <taxon>Poales</taxon>
        <taxon>Poaceae</taxon>
        <taxon>PACMAD clade</taxon>
        <taxon>Panicoideae</taxon>
        <taxon>Panicodae</taxon>
        <taxon>Paniceae</taxon>
        <taxon>Panicinae</taxon>
        <taxon>Panicum</taxon>
        <taxon>Panicum sect. Panicum</taxon>
    </lineage>
</organism>
<feature type="region of interest" description="Disordered" evidence="4">
    <location>
        <begin position="249"/>
        <end position="276"/>
    </location>
</feature>
<feature type="region of interest" description="Disordered" evidence="4">
    <location>
        <begin position="28"/>
        <end position="68"/>
    </location>
</feature>
<dbReference type="STRING" id="4540.A0A3L6TI52"/>
<feature type="region of interest" description="Disordered" evidence="4">
    <location>
        <begin position="292"/>
        <end position="345"/>
    </location>
</feature>
<protein>
    <recommendedName>
        <fullName evidence="5">USP domain-containing protein</fullName>
    </recommendedName>
</protein>
<feature type="region of interest" description="Disordered" evidence="4">
    <location>
        <begin position="934"/>
        <end position="958"/>
    </location>
</feature>
<reference evidence="7" key="1">
    <citation type="journal article" date="2019" name="Nat. Commun.">
        <title>The genome of broomcorn millet.</title>
        <authorList>
            <person name="Zou C."/>
            <person name="Miki D."/>
            <person name="Li D."/>
            <person name="Tang Q."/>
            <person name="Xiao L."/>
            <person name="Rajput S."/>
            <person name="Deng P."/>
            <person name="Jia W."/>
            <person name="Huang R."/>
            <person name="Zhang M."/>
            <person name="Sun Y."/>
            <person name="Hu J."/>
            <person name="Fu X."/>
            <person name="Schnable P.S."/>
            <person name="Li F."/>
            <person name="Zhang H."/>
            <person name="Feng B."/>
            <person name="Zhu X."/>
            <person name="Liu R."/>
            <person name="Schnable J.C."/>
            <person name="Zhu J.-K."/>
            <person name="Zhang H."/>
        </authorList>
    </citation>
    <scope>NUCLEOTIDE SEQUENCE [LARGE SCALE GENOMIC DNA]</scope>
</reference>
<dbReference type="InterPro" id="IPR006866">
    <property type="entry name" value="DUF627_N"/>
</dbReference>
<evidence type="ECO:0000256" key="2">
    <source>
        <dbReference type="ARBA" id="ARBA00022801"/>
    </source>
</evidence>
<dbReference type="InterPro" id="IPR052398">
    <property type="entry name" value="Ubiquitin_hydrolase_53/54"/>
</dbReference>